<evidence type="ECO:0000256" key="6">
    <source>
        <dbReference type="ARBA" id="ARBA00022516"/>
    </source>
</evidence>
<dbReference type="GO" id="GO:0000246">
    <property type="term" value="F:Delta24(24-1) sterol reductase activity"/>
    <property type="evidence" value="ECO:0007669"/>
    <property type="project" value="TreeGrafter"/>
</dbReference>
<dbReference type="Proteomes" id="UP000515163">
    <property type="component" value="Unplaced"/>
</dbReference>
<keyword evidence="19" id="KW-1207">Sterol metabolism</keyword>
<accession>A0A6P8IN66</accession>
<keyword evidence="18 26" id="KW-0472">Membrane</keyword>
<feature type="transmembrane region" description="Helical" evidence="26">
    <location>
        <begin position="6"/>
        <end position="24"/>
    </location>
</feature>
<evidence type="ECO:0000256" key="7">
    <source>
        <dbReference type="ARBA" id="ARBA00022548"/>
    </source>
</evidence>
<dbReference type="InterPro" id="IPR036318">
    <property type="entry name" value="FAD-bd_PCMH-like_sf"/>
</dbReference>
<proteinExistence type="predicted"/>
<evidence type="ECO:0000256" key="1">
    <source>
        <dbReference type="ARBA" id="ARBA00001974"/>
    </source>
</evidence>
<comment type="catalytic activity">
    <reaction evidence="22">
        <text>5alpha-cholest-8-en-3beta-ol + NADP(+) = zymosterol + NADPH + H(+)</text>
        <dbReference type="Rhea" id="RHEA:36399"/>
        <dbReference type="ChEBI" id="CHEBI:15378"/>
        <dbReference type="ChEBI" id="CHEBI:16608"/>
        <dbReference type="ChEBI" id="CHEBI:18252"/>
        <dbReference type="ChEBI" id="CHEBI:57783"/>
        <dbReference type="ChEBI" id="CHEBI:58349"/>
        <dbReference type="EC" id="1.3.1.72"/>
    </reaction>
    <physiologicalReaction direction="right-to-left" evidence="22">
        <dbReference type="Rhea" id="RHEA:36401"/>
    </physiologicalReaction>
</comment>
<keyword evidence="10" id="KW-0732">Signal</keyword>
<dbReference type="Pfam" id="PF01565">
    <property type="entry name" value="FAD_binding_4"/>
    <property type="match status" value="1"/>
</dbReference>
<dbReference type="KEGG" id="aten:116302753"/>
<evidence type="ECO:0000256" key="15">
    <source>
        <dbReference type="ARBA" id="ARBA00023002"/>
    </source>
</evidence>
<keyword evidence="6" id="KW-0444">Lipid biosynthesis</keyword>
<dbReference type="GO" id="GO:0008203">
    <property type="term" value="P:cholesterol metabolic process"/>
    <property type="evidence" value="ECO:0007669"/>
    <property type="project" value="UniProtKB-KW"/>
</dbReference>
<comment type="subcellular location">
    <subcellularLocation>
        <location evidence="3">Endoplasmic reticulum membrane</location>
        <topology evidence="3">Single-pass membrane protein</topology>
    </subcellularLocation>
    <subcellularLocation>
        <location evidence="2">Golgi apparatus membrane</location>
        <topology evidence="2">Single-pass membrane protein</topology>
    </subcellularLocation>
</comment>
<keyword evidence="12" id="KW-0274">FAD</keyword>
<keyword evidence="28" id="KW-1185">Reference proteome</keyword>
<dbReference type="GO" id="GO:0000139">
    <property type="term" value="C:Golgi membrane"/>
    <property type="evidence" value="ECO:0007669"/>
    <property type="project" value="UniProtKB-SubCell"/>
</dbReference>
<dbReference type="PANTHER" id="PTHR10801">
    <property type="entry name" value="24-DEHYDROCHOLESTEROL REDUCTASE"/>
    <property type="match status" value="1"/>
</dbReference>
<dbReference type="GeneID" id="116302753"/>
<keyword evidence="8" id="KW-0285">Flavoprotein</keyword>
<dbReference type="AlphaFoldDB" id="A0A6P8IN66"/>
<dbReference type="GO" id="GO:0005789">
    <property type="term" value="C:endoplasmic reticulum membrane"/>
    <property type="evidence" value="ECO:0007669"/>
    <property type="project" value="UniProtKB-SubCell"/>
</dbReference>
<keyword evidence="17" id="KW-0443">Lipid metabolism</keyword>
<name>A0A6P8IN66_ACTTE</name>
<gene>
    <name evidence="29" type="primary">LOC116302753</name>
</gene>
<evidence type="ECO:0000256" key="3">
    <source>
        <dbReference type="ARBA" id="ARBA00004389"/>
    </source>
</evidence>
<evidence type="ECO:0000256" key="25">
    <source>
        <dbReference type="ARBA" id="ARBA00080612"/>
    </source>
</evidence>
<feature type="transmembrane region" description="Helical" evidence="26">
    <location>
        <begin position="36"/>
        <end position="56"/>
    </location>
</feature>
<evidence type="ECO:0000256" key="10">
    <source>
        <dbReference type="ARBA" id="ARBA00022729"/>
    </source>
</evidence>
<evidence type="ECO:0000256" key="4">
    <source>
        <dbReference type="ARBA" id="ARBA00012405"/>
    </source>
</evidence>
<keyword evidence="13" id="KW-0521">NADP</keyword>
<keyword evidence="7" id="KW-0153">Cholesterol metabolism</keyword>
<dbReference type="Gene3D" id="3.30.465.10">
    <property type="match status" value="1"/>
</dbReference>
<keyword evidence="11" id="KW-0256">Endoplasmic reticulum</keyword>
<evidence type="ECO:0000256" key="18">
    <source>
        <dbReference type="ARBA" id="ARBA00023136"/>
    </source>
</evidence>
<dbReference type="GO" id="GO:0071949">
    <property type="term" value="F:FAD binding"/>
    <property type="evidence" value="ECO:0007669"/>
    <property type="project" value="InterPro"/>
</dbReference>
<dbReference type="SUPFAM" id="SSF56176">
    <property type="entry name" value="FAD-binding/transporter-associated domain-like"/>
    <property type="match status" value="1"/>
</dbReference>
<organism evidence="28 29">
    <name type="scientific">Actinia tenebrosa</name>
    <name type="common">Australian red waratah sea anemone</name>
    <dbReference type="NCBI Taxonomy" id="6105"/>
    <lineage>
        <taxon>Eukaryota</taxon>
        <taxon>Metazoa</taxon>
        <taxon>Cnidaria</taxon>
        <taxon>Anthozoa</taxon>
        <taxon>Hexacorallia</taxon>
        <taxon>Actiniaria</taxon>
        <taxon>Actiniidae</taxon>
        <taxon>Actinia</taxon>
    </lineage>
</organism>
<keyword evidence="15" id="KW-0560">Oxidoreductase</keyword>
<dbReference type="RefSeq" id="XP_031567980.1">
    <property type="nucleotide sequence ID" value="XM_031712120.1"/>
</dbReference>
<keyword evidence="14 26" id="KW-1133">Transmembrane helix</keyword>
<dbReference type="EC" id="1.3.1.72" evidence="4"/>
<evidence type="ECO:0000256" key="23">
    <source>
        <dbReference type="ARBA" id="ARBA00056986"/>
    </source>
</evidence>
<dbReference type="OrthoDB" id="415825at2759"/>
<dbReference type="InterPro" id="IPR016166">
    <property type="entry name" value="FAD-bd_PCMH"/>
</dbReference>
<evidence type="ECO:0000256" key="9">
    <source>
        <dbReference type="ARBA" id="ARBA00022692"/>
    </source>
</evidence>
<dbReference type="PANTHER" id="PTHR10801:SF0">
    <property type="entry name" value="DELTA(24)-STEROL REDUCTASE"/>
    <property type="match status" value="1"/>
</dbReference>
<evidence type="ECO:0000256" key="24">
    <source>
        <dbReference type="ARBA" id="ARBA00078485"/>
    </source>
</evidence>
<comment type="function">
    <text evidence="23">Catalyzes the reduction of the delta-24 double bond of sterol intermediates during cholesterol biosynthesis. In addition to its cholesterol-synthesizing activity, can protect cells from oxidative stress by reducing caspase 3 activity during apoptosis induced by oxidative stress. Also protects against amyloid-beta peptide-induced apoptosis.</text>
</comment>
<dbReference type="InParanoid" id="A0A6P8IN66"/>
<dbReference type="GO" id="GO:0050614">
    <property type="term" value="F:Delta24-sterol reductase activity"/>
    <property type="evidence" value="ECO:0007669"/>
    <property type="project" value="UniProtKB-EC"/>
</dbReference>
<evidence type="ECO:0000256" key="19">
    <source>
        <dbReference type="ARBA" id="ARBA00023166"/>
    </source>
</evidence>
<evidence type="ECO:0000256" key="14">
    <source>
        <dbReference type="ARBA" id="ARBA00022989"/>
    </source>
</evidence>
<evidence type="ECO:0000259" key="27">
    <source>
        <dbReference type="PROSITE" id="PS51387"/>
    </source>
</evidence>
<keyword evidence="9 26" id="KW-0812">Transmembrane</keyword>
<feature type="domain" description="FAD-binding PCMH-type" evidence="27">
    <location>
        <begin position="64"/>
        <end position="238"/>
    </location>
</feature>
<sequence>MAVQYFSILALISAIAFPIAYVWIKGAEYIIIQQRWIFVCLFLLPLSVVYEVVMHMRNWLAFKLYSSPQRHQQRVKKVQEQVKRWKEEGQQRPMCTARPGWMTVSLRVGKYKATHERIDINLMDVLEVDTKSRVVRVEPLVTMGQLSSTLLPLGWTISVLPELDDLTVGGLIMGCGIESSSHKYGLFQHICVGFDVVLADGSLVHATKEENSDLFYSIPWSHGTLGFLVAAEIKIIPAKKYVHIHYQPVYGKEETTRAFEQESRKVEENEFVEGLVYSENEAVVMTGTFTDTPESDKINAIGYFWKPWFFKHVEKYLKAKETKVEYIPLRHYYHRHTRSLFWELQDIIPFGNHVVWRCLLGWTMPPKISLLKLTQGEILRRLYEQHHVVQDMLVPIETLAQALSCFHKEFELYPLWLCPMYLPSIPGMVHPQGAKGQMYVDIGGYGSPKVKDFNATRCLRNVEAFVREVHGFQMLYADSYMTREEFRQMFDHTLYDKLRKELDCHKAFPEVYDKVSRSARI</sequence>
<evidence type="ECO:0000313" key="29">
    <source>
        <dbReference type="RefSeq" id="XP_031567980.1"/>
    </source>
</evidence>
<dbReference type="FunCoup" id="A0A6P8IN66">
    <property type="interactions" value="907"/>
</dbReference>
<dbReference type="PROSITE" id="PS51387">
    <property type="entry name" value="FAD_PCMH"/>
    <property type="match status" value="1"/>
</dbReference>
<evidence type="ECO:0000256" key="12">
    <source>
        <dbReference type="ARBA" id="ARBA00022827"/>
    </source>
</evidence>
<evidence type="ECO:0000256" key="16">
    <source>
        <dbReference type="ARBA" id="ARBA00023034"/>
    </source>
</evidence>
<evidence type="ECO:0000256" key="20">
    <source>
        <dbReference type="ARBA" id="ARBA00023221"/>
    </source>
</evidence>
<keyword evidence="16" id="KW-0333">Golgi apparatus</keyword>
<evidence type="ECO:0000256" key="17">
    <source>
        <dbReference type="ARBA" id="ARBA00023098"/>
    </source>
</evidence>
<evidence type="ECO:0000256" key="2">
    <source>
        <dbReference type="ARBA" id="ARBA00004194"/>
    </source>
</evidence>
<dbReference type="InterPro" id="IPR016169">
    <property type="entry name" value="FAD-bd_PCMH_sub2"/>
</dbReference>
<evidence type="ECO:0000256" key="22">
    <source>
        <dbReference type="ARBA" id="ARBA00052927"/>
    </source>
</evidence>
<comment type="cofactor">
    <cofactor evidence="1">
        <name>FAD</name>
        <dbReference type="ChEBI" id="CHEBI:57692"/>
    </cofactor>
</comment>
<reference evidence="29" key="1">
    <citation type="submission" date="2025-08" db="UniProtKB">
        <authorList>
            <consortium name="RefSeq"/>
        </authorList>
    </citation>
    <scope>IDENTIFICATION</scope>
</reference>
<evidence type="ECO:0000256" key="26">
    <source>
        <dbReference type="SAM" id="Phobius"/>
    </source>
</evidence>
<evidence type="ECO:0000256" key="21">
    <source>
        <dbReference type="ARBA" id="ARBA00051033"/>
    </source>
</evidence>
<evidence type="ECO:0000256" key="13">
    <source>
        <dbReference type="ARBA" id="ARBA00022857"/>
    </source>
</evidence>
<protein>
    <recommendedName>
        <fullName evidence="5">Delta(24)-sterol reductase</fullName>
        <ecNumber evidence="4">1.3.1.72</ecNumber>
    </recommendedName>
    <alternativeName>
        <fullName evidence="24">24-dehydrocholesterol reductase</fullName>
    </alternativeName>
    <alternativeName>
        <fullName evidence="25">3-beta-hydroxysterol Delta-24-reductase</fullName>
    </alternativeName>
</protein>
<evidence type="ECO:0000313" key="28">
    <source>
        <dbReference type="Proteomes" id="UP000515163"/>
    </source>
</evidence>
<evidence type="ECO:0000256" key="11">
    <source>
        <dbReference type="ARBA" id="ARBA00022824"/>
    </source>
</evidence>
<evidence type="ECO:0000256" key="8">
    <source>
        <dbReference type="ARBA" id="ARBA00022630"/>
    </source>
</evidence>
<keyword evidence="20" id="KW-0753">Steroid metabolism</keyword>
<comment type="catalytic activity">
    <reaction evidence="21">
        <text>lanosterol + NADPH + H(+) = 24,25-dihydrolanosterol + NADP(+)</text>
        <dbReference type="Rhea" id="RHEA:33919"/>
        <dbReference type="ChEBI" id="CHEBI:15378"/>
        <dbReference type="ChEBI" id="CHEBI:16521"/>
        <dbReference type="ChEBI" id="CHEBI:28113"/>
        <dbReference type="ChEBI" id="CHEBI:57783"/>
        <dbReference type="ChEBI" id="CHEBI:58349"/>
    </reaction>
    <physiologicalReaction direction="left-to-right" evidence="21">
        <dbReference type="Rhea" id="RHEA:33920"/>
    </physiologicalReaction>
</comment>
<dbReference type="FunFam" id="3.30.465.10:FF:000032">
    <property type="entry name" value="Delta(24)-sterol reductase"/>
    <property type="match status" value="1"/>
</dbReference>
<evidence type="ECO:0000256" key="5">
    <source>
        <dbReference type="ARBA" id="ARBA00019086"/>
    </source>
</evidence>
<dbReference type="InterPro" id="IPR006094">
    <property type="entry name" value="Oxid_FAD_bind_N"/>
</dbReference>
<dbReference type="InterPro" id="IPR040165">
    <property type="entry name" value="Diminuto-like"/>
</dbReference>